<sequence length="756" mass="86236">MAVLCKSYLVLMIVQGALSLSDTMTVEAKKLKSHYYELDAEKLRDLWHNAMIRGLIKAHVKEILSSLPRIEQIVYKQCEKDARTTVALAKCAIRVFDARDNAVEEETLNTTTDTVLLKNFTVRRRPDPKAEEVLVEENNAQAKKNEFFLKYSMYSTRTRLLNPIRRQIRRNRTILAFTNEVIENREKEIKEEISQMSRKRKRKRRDNRDESAGSSPNLRRVAMKYVGKVLGEKRATSHLSNLRLIRDHFNRVEKINKYFKHMNEQNRGIFESAALGIDSRTPEITNNAVPVIEQVLSIVNSFSASKSAPGRMSILSPRVLSLFPEPSHSSKKRLLSPTFFSFQKDGFLSLPELFDIITTNQRYQQLMVDIVMDISGAGAVLEKLVNDLRPEIEDVKNVKLPLVEQLSKRDMEWARAHDLFNEDQTKQYHEKGYALLTEDQLNLIYSKNDQDLYGMNVTRLGAMSELERVQRLERDIRAMAALDRPKWPMWDSVRRQKRQTHDTDPGYPNLPGEVQPEGETHAEGHAEGEEHEERINGVLYETLRPYAFTTFVGKGGVMEAFTLSPHAFVTELAYPEALMLQTLSPRAFVATILSPAALIARILSPTALRAEVLSPRALHTWILSPEALVAEVLSPRFLDPRVLSPEALVIDVLSPGFLSPHVLSSENIGLIILSPNILSPRIASEEKLLVEILSPHILGGPHTHEEASHEVVEVGAHSPIRESTEVEHEEHEAIHRGHSREEEEEREEKEDKYKSM</sequence>
<feature type="compositionally biased region" description="Basic and acidic residues" evidence="1">
    <location>
        <begin position="719"/>
        <end position="741"/>
    </location>
</feature>
<evidence type="ECO:0000256" key="2">
    <source>
        <dbReference type="SAM" id="SignalP"/>
    </source>
</evidence>
<gene>
    <name evidence="3" type="ORF">CYNAS_LOCUS21015</name>
</gene>
<organism evidence="3 4">
    <name type="scientific">Cylicocyclus nassatus</name>
    <name type="common">Nematode worm</name>
    <dbReference type="NCBI Taxonomy" id="53992"/>
    <lineage>
        <taxon>Eukaryota</taxon>
        <taxon>Metazoa</taxon>
        <taxon>Ecdysozoa</taxon>
        <taxon>Nematoda</taxon>
        <taxon>Chromadorea</taxon>
        <taxon>Rhabditida</taxon>
        <taxon>Rhabditina</taxon>
        <taxon>Rhabditomorpha</taxon>
        <taxon>Strongyloidea</taxon>
        <taxon>Strongylidae</taxon>
        <taxon>Cylicocyclus</taxon>
    </lineage>
</organism>
<proteinExistence type="predicted"/>
<feature type="region of interest" description="Disordered" evidence="1">
    <location>
        <begin position="719"/>
        <end position="756"/>
    </location>
</feature>
<protein>
    <submittedName>
        <fullName evidence="3">Uncharacterized protein</fullName>
    </submittedName>
</protein>
<feature type="compositionally biased region" description="Basic and acidic residues" evidence="1">
    <location>
        <begin position="518"/>
        <end position="531"/>
    </location>
</feature>
<feature type="chain" id="PRO_5041317262" evidence="2">
    <location>
        <begin position="20"/>
        <end position="756"/>
    </location>
</feature>
<dbReference type="PANTHER" id="PTHR21523">
    <property type="match status" value="1"/>
</dbReference>
<name>A0AA36HE76_CYLNA</name>
<reference evidence="3" key="1">
    <citation type="submission" date="2023-07" db="EMBL/GenBank/DDBJ databases">
        <authorList>
            <consortium name="CYATHOMIX"/>
        </authorList>
    </citation>
    <scope>NUCLEOTIDE SEQUENCE</scope>
    <source>
        <strain evidence="3">N/A</strain>
    </source>
</reference>
<dbReference type="AlphaFoldDB" id="A0AA36HE76"/>
<evidence type="ECO:0000313" key="4">
    <source>
        <dbReference type="Proteomes" id="UP001176961"/>
    </source>
</evidence>
<dbReference type="PANTHER" id="PTHR21523:SF38">
    <property type="entry name" value="MLT-TEN (MLT-10) RELATED"/>
    <property type="match status" value="1"/>
</dbReference>
<keyword evidence="2" id="KW-0732">Signal</keyword>
<evidence type="ECO:0000313" key="3">
    <source>
        <dbReference type="EMBL" id="CAJ0609032.1"/>
    </source>
</evidence>
<keyword evidence="4" id="KW-1185">Reference proteome</keyword>
<dbReference type="Proteomes" id="UP001176961">
    <property type="component" value="Unassembled WGS sequence"/>
</dbReference>
<feature type="region of interest" description="Disordered" evidence="1">
    <location>
        <begin position="193"/>
        <end position="217"/>
    </location>
</feature>
<comment type="caution">
    <text evidence="3">The sequence shown here is derived from an EMBL/GenBank/DDBJ whole genome shotgun (WGS) entry which is preliminary data.</text>
</comment>
<dbReference type="EMBL" id="CATQJL010000326">
    <property type="protein sequence ID" value="CAJ0609032.1"/>
    <property type="molecule type" value="Genomic_DNA"/>
</dbReference>
<feature type="signal peptide" evidence="2">
    <location>
        <begin position="1"/>
        <end position="19"/>
    </location>
</feature>
<feature type="region of interest" description="Disordered" evidence="1">
    <location>
        <begin position="493"/>
        <end position="531"/>
    </location>
</feature>
<evidence type="ECO:0000256" key="1">
    <source>
        <dbReference type="SAM" id="MobiDB-lite"/>
    </source>
</evidence>
<accession>A0AA36HE76</accession>